<dbReference type="OrthoDB" id="886404at2"/>
<dbReference type="RefSeq" id="WP_143065641.1">
    <property type="nucleotide sequence ID" value="NZ_FOEI01000005.1"/>
</dbReference>
<sequence length="148" mass="16646">MKKILAISLILAGMGIFIFENIYAGLFLLLLGLNFIVTEGTEIDLESKTYRKVKSIFGKNFGTWEPCPKFDYVSVFKTTETTNVSSKGAQIASFKSDIILLNLFYSGNKNFTISKTTNKKEAFEIADHLKLALDIDILDATESEKKWL</sequence>
<gene>
    <name evidence="1" type="ORF">SAMN05444005_105179</name>
</gene>
<reference evidence="1 2" key="1">
    <citation type="submission" date="2016-10" db="EMBL/GenBank/DDBJ databases">
        <authorList>
            <person name="de Groot N.N."/>
        </authorList>
    </citation>
    <scope>NUCLEOTIDE SEQUENCE [LARGE SCALE GENOMIC DNA]</scope>
    <source>
        <strain evidence="1 2">DSM 27078</strain>
    </source>
</reference>
<evidence type="ECO:0000313" key="1">
    <source>
        <dbReference type="EMBL" id="SEQ06627.1"/>
    </source>
</evidence>
<dbReference type="STRING" id="1299341.SAMN05444005_105179"/>
<keyword evidence="2" id="KW-1185">Reference proteome</keyword>
<dbReference type="AlphaFoldDB" id="A0A1H9CZR9"/>
<dbReference type="EMBL" id="FOEI01000005">
    <property type="protein sequence ID" value="SEQ06627.1"/>
    <property type="molecule type" value="Genomic_DNA"/>
</dbReference>
<accession>A0A1H9CZR9</accession>
<protein>
    <submittedName>
        <fullName evidence="1">Uncharacterized protein</fullName>
    </submittedName>
</protein>
<proteinExistence type="predicted"/>
<evidence type="ECO:0000313" key="2">
    <source>
        <dbReference type="Proteomes" id="UP000198648"/>
    </source>
</evidence>
<organism evidence="1 2">
    <name type="scientific">Flavobacterium urocaniciphilum</name>
    <dbReference type="NCBI Taxonomy" id="1299341"/>
    <lineage>
        <taxon>Bacteria</taxon>
        <taxon>Pseudomonadati</taxon>
        <taxon>Bacteroidota</taxon>
        <taxon>Flavobacteriia</taxon>
        <taxon>Flavobacteriales</taxon>
        <taxon>Flavobacteriaceae</taxon>
        <taxon>Flavobacterium</taxon>
    </lineage>
</organism>
<name>A0A1H9CZR9_9FLAO</name>
<dbReference type="Proteomes" id="UP000198648">
    <property type="component" value="Unassembled WGS sequence"/>
</dbReference>